<evidence type="ECO:0000313" key="2">
    <source>
        <dbReference type="Proteomes" id="UP000011939"/>
    </source>
</evidence>
<proteinExistence type="predicted"/>
<sequence>MYNMKKKELKFNDEEIAALFGSEAAEDEKPERLIEYYFKADIYEEIKANLPLRIAVGHKGIGKSAIFQVMRQEFEKDNILTIMLTPDDIEGINESKDDGHNKLVKIWKDELTKIIINKAIDKISTFGKPIKNLKSSIIDTLVDCLKNLKINISQEKNAIAQHFLSDKKIIIFIDDLDRGWEGKRDDIKRISAMLNAIRDISNTNRSINFKISLRTDVYYLYRTNDESTDKVESNVVWVTWDNHGILALLAKRIVTYFGGNVEERELLKLEQTEISNNILSYVFEDRFHGHGKWSNIPIYKLLMSLIRKRPRDLIKLCWLSAKEAKRNNHNKIGTEELNKIFELYSQGRLQDTINEFKSELPTIERLLLNMKPTKYEKNSGEAYQFTDANLNKKVKNIINNMPKFIFANGKEATEKDLCIFMYKINFLTARKKESDGKIIRKYFEENRFLANTHTDFGFDWEIHPSYRWALQPDNILNIFDTLVEYDS</sequence>
<dbReference type="Proteomes" id="UP000011939">
    <property type="component" value="Unassembled WGS sequence"/>
</dbReference>
<dbReference type="EMBL" id="AMZQ01000007">
    <property type="protein sequence ID" value="EKU11297.1"/>
    <property type="molecule type" value="Genomic_DNA"/>
</dbReference>
<dbReference type="InterPro" id="IPR059206">
    <property type="entry name" value="Sll1717-like"/>
</dbReference>
<dbReference type="RefSeq" id="WP_009494756.1">
    <property type="nucleotide sequence ID" value="NZ_AMZQ01000007.1"/>
</dbReference>
<name>M5IFT2_9BACT</name>
<dbReference type="OrthoDB" id="5540980at2"/>
<dbReference type="AlphaFoldDB" id="M5IFT2"/>
<dbReference type="NCBIfam" id="NF047389">
    <property type="entry name" value="ATPase_Sll1717"/>
    <property type="match status" value="1"/>
</dbReference>
<organism evidence="1 2">
    <name type="scientific">Campylobacter showae CSUNSWCD</name>
    <dbReference type="NCBI Taxonomy" id="1244083"/>
    <lineage>
        <taxon>Bacteria</taxon>
        <taxon>Pseudomonadati</taxon>
        <taxon>Campylobacterota</taxon>
        <taxon>Epsilonproteobacteria</taxon>
        <taxon>Campylobacterales</taxon>
        <taxon>Campylobacteraceae</taxon>
        <taxon>Campylobacter</taxon>
    </lineage>
</organism>
<protein>
    <submittedName>
        <fullName evidence="1">Uncharacterized protein</fullName>
    </submittedName>
</protein>
<dbReference type="STRING" id="1244083.CSUNSWCD_1923"/>
<reference evidence="1 2" key="1">
    <citation type="journal article" date="2013" name="Genome Announc.">
        <title>Genome Sequence of Campylobacter showae UNSWCD, Isolated from a Patient with Crohn's Disease.</title>
        <authorList>
            <person name="Tay A.P."/>
            <person name="Kaakoush N.O."/>
            <person name="Deshpande N.P."/>
            <person name="Chen Z."/>
            <person name="Mitchell H."/>
            <person name="Wilkins M.R."/>
        </authorList>
    </citation>
    <scope>NUCLEOTIDE SEQUENCE [LARGE SCALE GENOMIC DNA]</scope>
    <source>
        <strain evidence="1 2">CSUNSWCD</strain>
    </source>
</reference>
<gene>
    <name evidence="1" type="ORF">CSUNSWCD_1923</name>
</gene>
<dbReference type="eggNOG" id="ENOG502ZATK">
    <property type="taxonomic scope" value="Bacteria"/>
</dbReference>
<evidence type="ECO:0000313" key="1">
    <source>
        <dbReference type="EMBL" id="EKU11297.1"/>
    </source>
</evidence>
<dbReference type="PATRIC" id="fig|1244083.3.peg.1165"/>
<comment type="caution">
    <text evidence="1">The sequence shown here is derived from an EMBL/GenBank/DDBJ whole genome shotgun (WGS) entry which is preliminary data.</text>
</comment>
<accession>M5IFT2</accession>